<sequence>MGQQQLLLLVLSAVIVGLAVVAGIEAFDRGERQDTRDALVQRAMSIGTDILAAHRKSPQLGGINLESDELNEDEIGRAAGLETKQNGAYIDADGAGEPATCDIDHDDGEEGIAFVDCGSKEGGGFTGGFPAGFIVKVRVDPEAEEKVKVVESGEDVSHDNS</sequence>
<reference evidence="1" key="1">
    <citation type="submission" date="2022-08" db="EMBL/GenBank/DDBJ databases">
        <title>Genomic Encyclopedia of Type Strains, Phase V (KMG-V): Genome sequencing to study the core and pangenomes of soil and plant-associated prokaryotes.</title>
        <authorList>
            <person name="Whitman W."/>
        </authorList>
    </citation>
    <scope>NUCLEOTIDE SEQUENCE</scope>
    <source>
        <strain evidence="1">0</strain>
    </source>
</reference>
<organism evidence="1 2">
    <name type="scientific">Salinibacter ruber</name>
    <dbReference type="NCBI Taxonomy" id="146919"/>
    <lineage>
        <taxon>Bacteria</taxon>
        <taxon>Pseudomonadati</taxon>
        <taxon>Rhodothermota</taxon>
        <taxon>Rhodothermia</taxon>
        <taxon>Rhodothermales</taxon>
        <taxon>Salinibacteraceae</taxon>
        <taxon>Salinibacter</taxon>
    </lineage>
</organism>
<dbReference type="EMBL" id="JANUAU010000017">
    <property type="protein sequence ID" value="MCS3679323.1"/>
    <property type="molecule type" value="Genomic_DNA"/>
</dbReference>
<comment type="caution">
    <text evidence="1">The sequence shown here is derived from an EMBL/GenBank/DDBJ whole genome shotgun (WGS) entry which is preliminary data.</text>
</comment>
<protein>
    <submittedName>
        <fullName evidence="1">Uncharacterized protein</fullName>
    </submittedName>
</protein>
<dbReference type="Proteomes" id="UP001155027">
    <property type="component" value="Unassembled WGS sequence"/>
</dbReference>
<dbReference type="RefSeq" id="WP_259081119.1">
    <property type="nucleotide sequence ID" value="NZ_JANUAU010000017.1"/>
</dbReference>
<evidence type="ECO:0000313" key="2">
    <source>
        <dbReference type="Proteomes" id="UP001155027"/>
    </source>
</evidence>
<gene>
    <name evidence="1" type="ORF">GGP71_003274</name>
</gene>
<accession>A0A9X2Q153</accession>
<dbReference type="AlphaFoldDB" id="A0A9X2Q153"/>
<proteinExistence type="predicted"/>
<evidence type="ECO:0000313" key="1">
    <source>
        <dbReference type="EMBL" id="MCS3679323.1"/>
    </source>
</evidence>
<name>A0A9X2Q153_9BACT</name>